<dbReference type="EMBL" id="QVQT01000001">
    <property type="protein sequence ID" value="RFU18492.1"/>
    <property type="molecule type" value="Genomic_DNA"/>
</dbReference>
<evidence type="ECO:0000313" key="3">
    <source>
        <dbReference type="EMBL" id="RFU18492.1"/>
    </source>
</evidence>
<feature type="region of interest" description="Disordered" evidence="1">
    <location>
        <begin position="37"/>
        <end position="56"/>
    </location>
</feature>
<feature type="signal peptide" evidence="2">
    <location>
        <begin position="1"/>
        <end position="22"/>
    </location>
</feature>
<keyword evidence="4" id="KW-1185">Reference proteome</keyword>
<feature type="region of interest" description="Disordered" evidence="1">
    <location>
        <begin position="150"/>
        <end position="174"/>
    </location>
</feature>
<reference evidence="3 4" key="1">
    <citation type="submission" date="2018-08" db="EMBL/GenBank/DDBJ databases">
        <title>Acidipila sp. 4G-K13, an acidobacterium isolated from forest soil.</title>
        <authorList>
            <person name="Gao Z.-H."/>
            <person name="Qiu L.-H."/>
        </authorList>
    </citation>
    <scope>NUCLEOTIDE SEQUENCE [LARGE SCALE GENOMIC DNA]</scope>
    <source>
        <strain evidence="3 4">4G-K13</strain>
    </source>
</reference>
<dbReference type="InterPro" id="IPR042217">
    <property type="entry name" value="T4SS_VirB10/TrbI"/>
</dbReference>
<dbReference type="OrthoDB" id="118101at2"/>
<evidence type="ECO:0000313" key="4">
    <source>
        <dbReference type="Proteomes" id="UP000264702"/>
    </source>
</evidence>
<evidence type="ECO:0000256" key="1">
    <source>
        <dbReference type="SAM" id="MobiDB-lite"/>
    </source>
</evidence>
<dbReference type="RefSeq" id="WP_147324894.1">
    <property type="nucleotide sequence ID" value="NZ_QVQT02000001.1"/>
</dbReference>
<protein>
    <recommendedName>
        <fullName evidence="5">DUF5666 domain-containing protein</fullName>
    </recommendedName>
</protein>
<comment type="caution">
    <text evidence="3">The sequence shown here is derived from an EMBL/GenBank/DDBJ whole genome shotgun (WGS) entry which is preliminary data.</text>
</comment>
<dbReference type="Proteomes" id="UP000264702">
    <property type="component" value="Unassembled WGS sequence"/>
</dbReference>
<gene>
    <name evidence="3" type="ORF">D0Y96_02765</name>
</gene>
<evidence type="ECO:0008006" key="5">
    <source>
        <dbReference type="Google" id="ProtNLM"/>
    </source>
</evidence>
<proteinExistence type="predicted"/>
<dbReference type="Gene3D" id="2.40.128.260">
    <property type="entry name" value="Type IV secretion system, VirB10/TraB/TrbI"/>
    <property type="match status" value="1"/>
</dbReference>
<dbReference type="AlphaFoldDB" id="A0A372IU80"/>
<keyword evidence="2" id="KW-0732">Signal</keyword>
<feature type="chain" id="PRO_5016960851" description="DUF5666 domain-containing protein" evidence="2">
    <location>
        <begin position="23"/>
        <end position="292"/>
    </location>
</feature>
<accession>A0A372IU80</accession>
<sequence>MKASLPLYAAAILTLTTLSAPAWTQTASAGAQTQGSAAAGAGQTGASASTAAEESTQVSAELTKKIDTKNAKVGDEVAARTTNSTRLSDGTRLPRGSRLIGKVTEVQAKEGRHGASHLAFAFDHAVMHDGRQIPVHAMLTSLSVPTVAASAEGSDDGMGSGSSEMAGGSMRGAGRMGGGSGGALGGAAHATGGLVSNTAGAAGSTADGALQTTAGAADSGLRATGAAAGSAAGSAGSTTALGLNRIPVGNLPGVTFSSGAGAGSTTALDASGRNIDLESGSQMTLNLSAAAN</sequence>
<name>A0A372IU80_9BACT</name>
<evidence type="ECO:0000256" key="2">
    <source>
        <dbReference type="SAM" id="SignalP"/>
    </source>
</evidence>
<organism evidence="3 4">
    <name type="scientific">Paracidobacterium acidisoli</name>
    <dbReference type="NCBI Taxonomy" id="2303751"/>
    <lineage>
        <taxon>Bacteria</taxon>
        <taxon>Pseudomonadati</taxon>
        <taxon>Acidobacteriota</taxon>
        <taxon>Terriglobia</taxon>
        <taxon>Terriglobales</taxon>
        <taxon>Acidobacteriaceae</taxon>
        <taxon>Paracidobacterium</taxon>
    </lineage>
</organism>